<sequence length="222" mass="26043">MNLMMMQQELDDMKKRLKEMEDDGFNGEDDDLLSSIPHGIPHGIYMAPTWQPNTASYKDSMISCLRSYLERKKCLVFGGEFFHCRCACHITNLVVQARLKLIDNVVVKIRSIIKHFRYSIPKKRRFYSVAETKFGIKTNKKLRGDNCIRWNSTFLMLDLFLYFRNVIDHVVSRDKYIKIFALSINEWDRVVELHSFLKLFYVVTNAFSASKNPTANLYFDGV</sequence>
<protein>
    <submittedName>
        <fullName evidence="1">Uncharacterized protein</fullName>
    </submittedName>
</protein>
<dbReference type="PANTHER" id="PTHR46481:SF6">
    <property type="entry name" value="ZINC FINGER BED DOMAIN-CONTAINING PROTEIN RICESLEEPER 2-LIKE"/>
    <property type="match status" value="1"/>
</dbReference>
<name>A0AA38SUH9_9ASTR</name>
<dbReference type="Proteomes" id="UP001172457">
    <property type="component" value="Chromosome 7"/>
</dbReference>
<organism evidence="1 2">
    <name type="scientific">Centaurea solstitialis</name>
    <name type="common">yellow star-thistle</name>
    <dbReference type="NCBI Taxonomy" id="347529"/>
    <lineage>
        <taxon>Eukaryota</taxon>
        <taxon>Viridiplantae</taxon>
        <taxon>Streptophyta</taxon>
        <taxon>Embryophyta</taxon>
        <taxon>Tracheophyta</taxon>
        <taxon>Spermatophyta</taxon>
        <taxon>Magnoliopsida</taxon>
        <taxon>eudicotyledons</taxon>
        <taxon>Gunneridae</taxon>
        <taxon>Pentapetalae</taxon>
        <taxon>asterids</taxon>
        <taxon>campanulids</taxon>
        <taxon>Asterales</taxon>
        <taxon>Asteraceae</taxon>
        <taxon>Carduoideae</taxon>
        <taxon>Cardueae</taxon>
        <taxon>Centaureinae</taxon>
        <taxon>Centaurea</taxon>
    </lineage>
</organism>
<reference evidence="1" key="1">
    <citation type="submission" date="2023-03" db="EMBL/GenBank/DDBJ databases">
        <title>Chromosome-scale reference genome and RAD-based genetic map of yellow starthistle (Centaurea solstitialis) reveal putative structural variation and QTLs associated with invader traits.</title>
        <authorList>
            <person name="Reatini B."/>
            <person name="Cang F.A."/>
            <person name="Jiang Q."/>
            <person name="Mckibben M.T.W."/>
            <person name="Barker M.S."/>
            <person name="Rieseberg L.H."/>
            <person name="Dlugosch K.M."/>
        </authorList>
    </citation>
    <scope>NUCLEOTIDE SEQUENCE</scope>
    <source>
        <strain evidence="1">CAN-66</strain>
        <tissue evidence="1">Leaf</tissue>
    </source>
</reference>
<keyword evidence="2" id="KW-1185">Reference proteome</keyword>
<gene>
    <name evidence="1" type="ORF">OSB04_029096</name>
</gene>
<comment type="caution">
    <text evidence="1">The sequence shown here is derived from an EMBL/GenBank/DDBJ whole genome shotgun (WGS) entry which is preliminary data.</text>
</comment>
<evidence type="ECO:0000313" key="1">
    <source>
        <dbReference type="EMBL" id="KAJ9542590.1"/>
    </source>
</evidence>
<proteinExistence type="predicted"/>
<dbReference type="AlphaFoldDB" id="A0AA38SUH9"/>
<evidence type="ECO:0000313" key="2">
    <source>
        <dbReference type="Proteomes" id="UP001172457"/>
    </source>
</evidence>
<dbReference type="InterPro" id="IPR052035">
    <property type="entry name" value="ZnF_BED_domain_contain"/>
</dbReference>
<dbReference type="PANTHER" id="PTHR46481">
    <property type="entry name" value="ZINC FINGER BED DOMAIN-CONTAINING PROTEIN 4"/>
    <property type="match status" value="1"/>
</dbReference>
<dbReference type="EMBL" id="JARYMX010000007">
    <property type="protein sequence ID" value="KAJ9542590.1"/>
    <property type="molecule type" value="Genomic_DNA"/>
</dbReference>
<dbReference type="InterPro" id="IPR012337">
    <property type="entry name" value="RNaseH-like_sf"/>
</dbReference>
<accession>A0AA38SUH9</accession>
<dbReference type="SUPFAM" id="SSF53098">
    <property type="entry name" value="Ribonuclease H-like"/>
    <property type="match status" value="1"/>
</dbReference>